<evidence type="ECO:0000256" key="3">
    <source>
        <dbReference type="ARBA" id="ARBA00022723"/>
    </source>
</evidence>
<dbReference type="PANTHER" id="PTHR30468:SF10">
    <property type="entry name" value="TAUD_TFDA-LIKE DOMAIN-CONTAINING PROTEIN"/>
    <property type="match status" value="1"/>
</dbReference>
<evidence type="ECO:0000256" key="1">
    <source>
        <dbReference type="ARBA" id="ARBA00001954"/>
    </source>
</evidence>
<keyword evidence="3" id="KW-0479">Metal-binding</keyword>
<proteinExistence type="inferred from homology"/>
<evidence type="ECO:0000256" key="6">
    <source>
        <dbReference type="ARBA" id="ARBA00023004"/>
    </source>
</evidence>
<feature type="domain" description="TauD/TfdA-like" evidence="8">
    <location>
        <begin position="80"/>
        <end position="377"/>
    </location>
</feature>
<evidence type="ECO:0000256" key="4">
    <source>
        <dbReference type="ARBA" id="ARBA00022964"/>
    </source>
</evidence>
<comment type="cofactor">
    <cofactor evidence="1">
        <name>Fe(2+)</name>
        <dbReference type="ChEBI" id="CHEBI:29033"/>
    </cofactor>
</comment>
<dbReference type="SUPFAM" id="SSF51197">
    <property type="entry name" value="Clavaminate synthase-like"/>
    <property type="match status" value="1"/>
</dbReference>
<accession>A0ABP0BDM7</accession>
<evidence type="ECO:0000313" key="10">
    <source>
        <dbReference type="Proteomes" id="UP001642406"/>
    </source>
</evidence>
<evidence type="ECO:0000256" key="7">
    <source>
        <dbReference type="SAM" id="MobiDB-lite"/>
    </source>
</evidence>
<evidence type="ECO:0000256" key="5">
    <source>
        <dbReference type="ARBA" id="ARBA00023002"/>
    </source>
</evidence>
<sequence length="411" mass="45809">MAPGAVETLPTPVEHVDVTKSLAKEIVVPIVEEAPVEASVENKAETATNAPTEGPAAATPLWTHREPLKLAGALDEFKSFDVTPTIGREFPEANLVDWLNAPNADALLRDLAITISQRGVVFFRNQTNLTNDLQKDLILRLGQLTGRPATSSLHIHPILNSERDLGGEDPQISTISSVQQNEYYGRVPIADTISPKKQSRAAWHSDIAFEPVPADYTSLRLVQLPKTGGDTLWASGYDIYDSLSKPYQQFLETLSVTFHQPGFAQVAERAGFKLYDKPRGAPENVGKELKAIHPVVRTNPVTGWKSIFPVGGHVGHINGVTEDESKALLAWFQDLVYKNHDLQVRFKWQNENDIAIWDNRSVFHTATFDFRGQGERFGNRVVGLGERPYFDPQSTSRREELDIEYRHHYTG</sequence>
<dbReference type="Pfam" id="PF02668">
    <property type="entry name" value="TauD"/>
    <property type="match status" value="1"/>
</dbReference>
<dbReference type="InterPro" id="IPR042098">
    <property type="entry name" value="TauD-like_sf"/>
</dbReference>
<name>A0ABP0BDM7_9PEZI</name>
<dbReference type="PANTHER" id="PTHR30468">
    <property type="entry name" value="ALPHA-KETOGLUTARATE-DEPENDENT SULFONATE DIOXYGENASE"/>
    <property type="match status" value="1"/>
</dbReference>
<keyword evidence="4" id="KW-0223">Dioxygenase</keyword>
<comment type="caution">
    <text evidence="9">The sequence shown here is derived from an EMBL/GenBank/DDBJ whole genome shotgun (WGS) entry which is preliminary data.</text>
</comment>
<gene>
    <name evidence="9" type="ORF">SBRCBS47491_003235</name>
</gene>
<keyword evidence="6" id="KW-0408">Iron</keyword>
<dbReference type="Gene3D" id="3.60.130.10">
    <property type="entry name" value="Clavaminate synthase-like"/>
    <property type="match status" value="1"/>
</dbReference>
<evidence type="ECO:0000259" key="8">
    <source>
        <dbReference type="Pfam" id="PF02668"/>
    </source>
</evidence>
<comment type="similarity">
    <text evidence="2">Belongs to the TfdA dioxygenase family.</text>
</comment>
<organism evidence="9 10">
    <name type="scientific">Sporothrix bragantina</name>
    <dbReference type="NCBI Taxonomy" id="671064"/>
    <lineage>
        <taxon>Eukaryota</taxon>
        <taxon>Fungi</taxon>
        <taxon>Dikarya</taxon>
        <taxon>Ascomycota</taxon>
        <taxon>Pezizomycotina</taxon>
        <taxon>Sordariomycetes</taxon>
        <taxon>Sordariomycetidae</taxon>
        <taxon>Ophiostomatales</taxon>
        <taxon>Ophiostomataceae</taxon>
        <taxon>Sporothrix</taxon>
    </lineage>
</organism>
<dbReference type="InterPro" id="IPR003819">
    <property type="entry name" value="TauD/TfdA-like"/>
</dbReference>
<keyword evidence="5" id="KW-0560">Oxidoreductase</keyword>
<evidence type="ECO:0000313" key="9">
    <source>
        <dbReference type="EMBL" id="CAK7217658.1"/>
    </source>
</evidence>
<keyword evidence="10" id="KW-1185">Reference proteome</keyword>
<reference evidence="9 10" key="1">
    <citation type="submission" date="2024-01" db="EMBL/GenBank/DDBJ databases">
        <authorList>
            <person name="Allen C."/>
            <person name="Tagirdzhanova G."/>
        </authorList>
    </citation>
    <scope>NUCLEOTIDE SEQUENCE [LARGE SCALE GENOMIC DNA]</scope>
</reference>
<feature type="region of interest" description="Disordered" evidence="7">
    <location>
        <begin position="39"/>
        <end position="58"/>
    </location>
</feature>
<dbReference type="Proteomes" id="UP001642406">
    <property type="component" value="Unassembled WGS sequence"/>
</dbReference>
<dbReference type="InterPro" id="IPR051323">
    <property type="entry name" value="AtsK-like"/>
</dbReference>
<evidence type="ECO:0000256" key="2">
    <source>
        <dbReference type="ARBA" id="ARBA00005896"/>
    </source>
</evidence>
<protein>
    <recommendedName>
        <fullName evidence="8">TauD/TfdA-like domain-containing protein</fullName>
    </recommendedName>
</protein>
<dbReference type="EMBL" id="CAWUHC010000021">
    <property type="protein sequence ID" value="CAK7217658.1"/>
    <property type="molecule type" value="Genomic_DNA"/>
</dbReference>